<keyword evidence="9 12" id="KW-0570">Pentose shunt</keyword>
<dbReference type="PANTHER" id="PTHR10683:SF31">
    <property type="entry name" value="TRANSALDOLASE"/>
    <property type="match status" value="1"/>
</dbReference>
<sequence>MNTPVSPRIPQSSSLNPPAPVKDLASAGTSVWLDDLSRNRIESGNLADIIENKGVVGVTTNPAIFAKAMSQGTAYDAQIAALAADKVPADSAVFAMAGDDVRAACDVFAPIYESTEGVDGRVSLEVDPRLSANQEATVAQAKDLAKAVGRENLMIKIPATEECLPAITEVLGAGISVNVTLIFSVTRYRQVIQAFIAGIALAEENGHDISKIHSVASFFISRVDSEVDQRLDNIGTPEAAELKGKAGLANARLAYAAFQEMLVNSPEWVQLANKGGRIQRPLWASTSVKNPEYADTLYVSELAGPNTVNTMPEETLDATIDHGKIEGDTLTAHVEDAGETFAKLDEAGVDLGDVWAVLETEGVQKFVDSWNELLETISQQLNK</sequence>
<evidence type="ECO:0000256" key="12">
    <source>
        <dbReference type="HAMAP-Rule" id="MF_00493"/>
    </source>
</evidence>
<evidence type="ECO:0000313" key="15">
    <source>
        <dbReference type="Proteomes" id="UP000635902"/>
    </source>
</evidence>
<dbReference type="CDD" id="cd00955">
    <property type="entry name" value="Transaldolase_like"/>
    <property type="match status" value="1"/>
</dbReference>
<keyword evidence="10 12" id="KW-0704">Schiff base</keyword>
<evidence type="ECO:0000256" key="13">
    <source>
        <dbReference type="SAM" id="MobiDB-lite"/>
    </source>
</evidence>
<organism evidence="14 15">
    <name type="scientific">Corynebacterium suicordis DSM 45110</name>
    <dbReference type="NCBI Taxonomy" id="1121369"/>
    <lineage>
        <taxon>Bacteria</taxon>
        <taxon>Bacillati</taxon>
        <taxon>Actinomycetota</taxon>
        <taxon>Actinomycetes</taxon>
        <taxon>Mycobacteriales</taxon>
        <taxon>Corynebacteriaceae</taxon>
        <taxon>Corynebacterium</taxon>
    </lineage>
</organism>
<reference evidence="14 15" key="1">
    <citation type="submission" date="2020-10" db="EMBL/GenBank/DDBJ databases">
        <title>Novel species in genus Corynebacterium.</title>
        <authorList>
            <person name="Zhang G."/>
        </authorList>
    </citation>
    <scope>NUCLEOTIDE SEQUENCE [LARGE SCALE GENOMIC DNA]</scope>
    <source>
        <strain evidence="14 15">DSM 45110</strain>
    </source>
</reference>
<evidence type="ECO:0000256" key="4">
    <source>
        <dbReference type="ARBA" id="ARBA00008426"/>
    </source>
</evidence>
<gene>
    <name evidence="12 14" type="primary">tal</name>
    <name evidence="14" type="ORF">IRY30_05760</name>
</gene>
<dbReference type="InterPro" id="IPR001585">
    <property type="entry name" value="TAL/FSA"/>
</dbReference>
<comment type="caution">
    <text evidence="14">The sequence shown here is derived from an EMBL/GenBank/DDBJ whole genome shotgun (WGS) entry which is preliminary data.</text>
</comment>
<evidence type="ECO:0000256" key="7">
    <source>
        <dbReference type="ARBA" id="ARBA00022490"/>
    </source>
</evidence>
<evidence type="ECO:0000256" key="3">
    <source>
        <dbReference type="ARBA" id="ARBA00004857"/>
    </source>
</evidence>
<keyword evidence="7 12" id="KW-0963">Cytoplasm</keyword>
<comment type="similarity">
    <text evidence="4 12">Belongs to the transaldolase family. Type 2 subfamily.</text>
</comment>
<dbReference type="PANTHER" id="PTHR10683">
    <property type="entry name" value="TRANSALDOLASE"/>
    <property type="match status" value="1"/>
</dbReference>
<dbReference type="RefSeq" id="WP_194556372.1">
    <property type="nucleotide sequence ID" value="NZ_JADKMY010000001.1"/>
</dbReference>
<feature type="active site" description="Schiff-base intermediate with substrate" evidence="12">
    <location>
        <position position="156"/>
    </location>
</feature>
<evidence type="ECO:0000256" key="5">
    <source>
        <dbReference type="ARBA" id="ARBA00013151"/>
    </source>
</evidence>
<dbReference type="PROSITE" id="PS01054">
    <property type="entry name" value="TRANSALDOLASE_1"/>
    <property type="match status" value="1"/>
</dbReference>
<dbReference type="InterPro" id="IPR004732">
    <property type="entry name" value="Transaldolase_2"/>
</dbReference>
<dbReference type="InterPro" id="IPR013785">
    <property type="entry name" value="Aldolase_TIM"/>
</dbReference>
<dbReference type="EMBL" id="JADKMY010000001">
    <property type="protein sequence ID" value="MBF4553586.1"/>
    <property type="molecule type" value="Genomic_DNA"/>
</dbReference>
<dbReference type="PROSITE" id="PS00958">
    <property type="entry name" value="TRANSALDOLASE_2"/>
    <property type="match status" value="1"/>
</dbReference>
<comment type="pathway">
    <text evidence="3 12">Carbohydrate degradation; pentose phosphate pathway; D-glyceraldehyde 3-phosphate and beta-D-fructose 6-phosphate from D-ribose 5-phosphate and D-xylulose 5-phosphate (non-oxidative stage): step 2/3.</text>
</comment>
<keyword evidence="15" id="KW-1185">Reference proteome</keyword>
<keyword evidence="8 12" id="KW-0808">Transferase</keyword>
<dbReference type="GO" id="GO:0004801">
    <property type="term" value="F:transaldolase activity"/>
    <property type="evidence" value="ECO:0007669"/>
    <property type="project" value="UniProtKB-EC"/>
</dbReference>
<dbReference type="EC" id="2.2.1.2" evidence="5 12"/>
<comment type="subcellular location">
    <subcellularLocation>
        <location evidence="2 12">Cytoplasm</location>
    </subcellularLocation>
</comment>
<dbReference type="NCBIfam" id="TIGR00876">
    <property type="entry name" value="tal_mycobact"/>
    <property type="match status" value="1"/>
</dbReference>
<dbReference type="InterPro" id="IPR018225">
    <property type="entry name" value="Transaldolase_AS"/>
</dbReference>
<proteinExistence type="inferred from homology"/>
<feature type="region of interest" description="Disordered" evidence="13">
    <location>
        <begin position="1"/>
        <end position="20"/>
    </location>
</feature>
<dbReference type="PIRSF" id="PIRSF036915">
    <property type="entry name" value="Trnald_Bac_Plnt"/>
    <property type="match status" value="1"/>
</dbReference>
<name>A0ABR9ZKF4_9CORY</name>
<evidence type="ECO:0000313" key="14">
    <source>
        <dbReference type="EMBL" id="MBF4553586.1"/>
    </source>
</evidence>
<evidence type="ECO:0000256" key="6">
    <source>
        <dbReference type="ARBA" id="ARBA00018292"/>
    </source>
</evidence>
<dbReference type="Proteomes" id="UP000635902">
    <property type="component" value="Unassembled WGS sequence"/>
</dbReference>
<comment type="function">
    <text evidence="1 12">Transaldolase is important for the balance of metabolites in the pentose-phosphate pathway.</text>
</comment>
<evidence type="ECO:0000256" key="2">
    <source>
        <dbReference type="ARBA" id="ARBA00004496"/>
    </source>
</evidence>
<evidence type="ECO:0000256" key="1">
    <source>
        <dbReference type="ARBA" id="ARBA00003518"/>
    </source>
</evidence>
<dbReference type="NCBIfam" id="NF002881">
    <property type="entry name" value="PRK03343.1"/>
    <property type="match status" value="1"/>
</dbReference>
<accession>A0ABR9ZKF4</accession>
<evidence type="ECO:0000256" key="10">
    <source>
        <dbReference type="ARBA" id="ARBA00023270"/>
    </source>
</evidence>
<evidence type="ECO:0000256" key="11">
    <source>
        <dbReference type="ARBA" id="ARBA00048810"/>
    </source>
</evidence>
<protein>
    <recommendedName>
        <fullName evidence="6 12">Transaldolase</fullName>
        <ecNumber evidence="5 12">2.2.1.2</ecNumber>
    </recommendedName>
</protein>
<comment type="catalytic activity">
    <reaction evidence="11 12">
        <text>D-sedoheptulose 7-phosphate + D-glyceraldehyde 3-phosphate = D-erythrose 4-phosphate + beta-D-fructose 6-phosphate</text>
        <dbReference type="Rhea" id="RHEA:17053"/>
        <dbReference type="ChEBI" id="CHEBI:16897"/>
        <dbReference type="ChEBI" id="CHEBI:57483"/>
        <dbReference type="ChEBI" id="CHEBI:57634"/>
        <dbReference type="ChEBI" id="CHEBI:59776"/>
        <dbReference type="EC" id="2.2.1.2"/>
    </reaction>
</comment>
<evidence type="ECO:0000256" key="8">
    <source>
        <dbReference type="ARBA" id="ARBA00022679"/>
    </source>
</evidence>
<dbReference type="Gene3D" id="3.20.20.70">
    <property type="entry name" value="Aldolase class I"/>
    <property type="match status" value="1"/>
</dbReference>
<dbReference type="HAMAP" id="MF_00493">
    <property type="entry name" value="Transaldolase_2"/>
    <property type="match status" value="1"/>
</dbReference>
<dbReference type="Pfam" id="PF00923">
    <property type="entry name" value="TAL_FSA"/>
    <property type="match status" value="1"/>
</dbReference>
<dbReference type="SUPFAM" id="SSF51569">
    <property type="entry name" value="Aldolase"/>
    <property type="match status" value="1"/>
</dbReference>
<feature type="compositionally biased region" description="Polar residues" evidence="13">
    <location>
        <begin position="1"/>
        <end position="16"/>
    </location>
</feature>
<evidence type="ECO:0000256" key="9">
    <source>
        <dbReference type="ARBA" id="ARBA00023126"/>
    </source>
</evidence>